<keyword evidence="2 5" id="KW-0575">Peroxidase</keyword>
<dbReference type="PRINTS" id="PR01011">
    <property type="entry name" value="GLUTPROXDASE"/>
</dbReference>
<evidence type="ECO:0000313" key="9">
    <source>
        <dbReference type="Proteomes" id="UP000184240"/>
    </source>
</evidence>
<dbReference type="SUPFAM" id="SSF52833">
    <property type="entry name" value="Thioredoxin-like"/>
    <property type="match status" value="1"/>
</dbReference>
<dbReference type="PANTHER" id="PTHR11592">
    <property type="entry name" value="GLUTATHIONE PEROXIDASE"/>
    <property type="match status" value="1"/>
</dbReference>
<accession>A0A1M5SKP8</accession>
<evidence type="ECO:0000256" key="4">
    <source>
        <dbReference type="PIRSR" id="PIRSR000303-1"/>
    </source>
</evidence>
<dbReference type="STRING" id="573501.SAMN04487999_0077"/>
<dbReference type="Proteomes" id="UP000184240">
    <property type="component" value="Unassembled WGS sequence"/>
</dbReference>
<dbReference type="InterPro" id="IPR029760">
    <property type="entry name" value="GPX_CS"/>
</dbReference>
<dbReference type="PROSITE" id="PS51352">
    <property type="entry name" value="THIOREDOXIN_2"/>
    <property type="match status" value="1"/>
</dbReference>
<evidence type="ECO:0000256" key="3">
    <source>
        <dbReference type="ARBA" id="ARBA00023002"/>
    </source>
</evidence>
<dbReference type="GO" id="GO:0034599">
    <property type="term" value="P:cellular response to oxidative stress"/>
    <property type="evidence" value="ECO:0007669"/>
    <property type="project" value="TreeGrafter"/>
</dbReference>
<dbReference type="PROSITE" id="PS00460">
    <property type="entry name" value="GLUTATHIONE_PEROXID_1"/>
    <property type="match status" value="1"/>
</dbReference>
<sequence>MNFYDLEAKTLQGETISMNSFKGKTVLVVNTASKCGLTPQYEGLEALYEKYKDNGLEILGFPCNQFGNQEPGGADAIEEFCQVNYGVHFKMFDKIEVNGSNTHPVFKYLKKQLGGTLGSRIKWNFTKFLIDKNGQPVKRFSPLTKPEHLTKDIEKIL</sequence>
<dbReference type="CDD" id="cd00340">
    <property type="entry name" value="GSH_Peroxidase"/>
    <property type="match status" value="1"/>
</dbReference>
<dbReference type="PIRSF" id="PIRSF000303">
    <property type="entry name" value="Glutathion_perox"/>
    <property type="match status" value="1"/>
</dbReference>
<reference evidence="7 10" key="3">
    <citation type="submission" date="2018-07" db="EMBL/GenBank/DDBJ databases">
        <title>Leeuwenhoekiella genomics.</title>
        <authorList>
            <person name="Tahon G."/>
            <person name="Willems A."/>
        </authorList>
    </citation>
    <scope>NUCLEOTIDE SEQUENCE [LARGE SCALE GENOMIC DNA]</scope>
    <source>
        <strain evidence="7 10">LMG 24856</strain>
    </source>
</reference>
<feature type="active site" evidence="4">
    <location>
        <position position="35"/>
    </location>
</feature>
<evidence type="ECO:0000256" key="1">
    <source>
        <dbReference type="ARBA" id="ARBA00006926"/>
    </source>
</evidence>
<dbReference type="InterPro" id="IPR000889">
    <property type="entry name" value="Glutathione_peroxidase"/>
</dbReference>
<gene>
    <name evidence="7" type="ORF">DSM01_2399</name>
    <name evidence="8" type="ORF">SAMN04487999_0077</name>
</gene>
<dbReference type="EMBL" id="FQXT01000001">
    <property type="protein sequence ID" value="SHH39065.1"/>
    <property type="molecule type" value="Genomic_DNA"/>
</dbReference>
<evidence type="ECO:0000259" key="6">
    <source>
        <dbReference type="PROSITE" id="PS51352"/>
    </source>
</evidence>
<dbReference type="Pfam" id="PF00255">
    <property type="entry name" value="GSHPx"/>
    <property type="match status" value="1"/>
</dbReference>
<comment type="similarity">
    <text evidence="1 5">Belongs to the glutathione peroxidase family.</text>
</comment>
<evidence type="ECO:0000313" key="7">
    <source>
        <dbReference type="EMBL" id="RXG28937.1"/>
    </source>
</evidence>
<dbReference type="AlphaFoldDB" id="A0A1M5SKP8"/>
<dbReference type="InterPro" id="IPR036249">
    <property type="entry name" value="Thioredoxin-like_sf"/>
</dbReference>
<evidence type="ECO:0000256" key="2">
    <source>
        <dbReference type="ARBA" id="ARBA00022559"/>
    </source>
</evidence>
<dbReference type="Proteomes" id="UP000290037">
    <property type="component" value="Unassembled WGS sequence"/>
</dbReference>
<dbReference type="RefSeq" id="WP_072979194.1">
    <property type="nucleotide sequence ID" value="NZ_FQXT01000001.1"/>
</dbReference>
<proteinExistence type="inferred from homology"/>
<reference evidence="8" key="2">
    <citation type="submission" date="2016-11" db="EMBL/GenBank/DDBJ databases">
        <authorList>
            <person name="Jaros S."/>
            <person name="Januszkiewicz K."/>
            <person name="Wedrychowicz H."/>
        </authorList>
    </citation>
    <scope>NUCLEOTIDE SEQUENCE [LARGE SCALE GENOMIC DNA]</scope>
    <source>
        <strain evidence="8">DSM 19859</strain>
    </source>
</reference>
<dbReference type="OrthoDB" id="9789406at2"/>
<dbReference type="FunFam" id="3.40.30.10:FF:000010">
    <property type="entry name" value="Glutathione peroxidase"/>
    <property type="match status" value="1"/>
</dbReference>
<dbReference type="PANTHER" id="PTHR11592:SF78">
    <property type="entry name" value="GLUTATHIONE PEROXIDASE"/>
    <property type="match status" value="1"/>
</dbReference>
<dbReference type="GO" id="GO:0004601">
    <property type="term" value="F:peroxidase activity"/>
    <property type="evidence" value="ECO:0007669"/>
    <property type="project" value="UniProtKB-KW"/>
</dbReference>
<name>A0A1M5SKP8_9FLAO</name>
<protein>
    <recommendedName>
        <fullName evidence="5">Glutathione peroxidase</fullName>
    </recommendedName>
</protein>
<dbReference type="InterPro" id="IPR013766">
    <property type="entry name" value="Thioredoxin_domain"/>
</dbReference>
<evidence type="ECO:0000256" key="5">
    <source>
        <dbReference type="RuleBase" id="RU000499"/>
    </source>
</evidence>
<dbReference type="Gene3D" id="3.40.30.10">
    <property type="entry name" value="Glutaredoxin"/>
    <property type="match status" value="1"/>
</dbReference>
<dbReference type="PROSITE" id="PS51355">
    <property type="entry name" value="GLUTATHIONE_PEROXID_3"/>
    <property type="match status" value="1"/>
</dbReference>
<feature type="domain" description="Thioredoxin" evidence="6">
    <location>
        <begin position="1"/>
        <end position="157"/>
    </location>
</feature>
<dbReference type="EMBL" id="QOVN01000004">
    <property type="protein sequence ID" value="RXG28937.1"/>
    <property type="molecule type" value="Genomic_DNA"/>
</dbReference>
<reference evidence="9" key="1">
    <citation type="submission" date="2016-11" db="EMBL/GenBank/DDBJ databases">
        <authorList>
            <person name="Varghese N."/>
            <person name="Submissions S."/>
        </authorList>
    </citation>
    <scope>NUCLEOTIDE SEQUENCE [LARGE SCALE GENOMIC DNA]</scope>
    <source>
        <strain evidence="9">DSM 19859</strain>
    </source>
</reference>
<organism evidence="8 9">
    <name type="scientific">Leeuwenhoekiella palythoae</name>
    <dbReference type="NCBI Taxonomy" id="573501"/>
    <lineage>
        <taxon>Bacteria</taxon>
        <taxon>Pseudomonadati</taxon>
        <taxon>Bacteroidota</taxon>
        <taxon>Flavobacteriia</taxon>
        <taxon>Flavobacteriales</taxon>
        <taxon>Flavobacteriaceae</taxon>
        <taxon>Leeuwenhoekiella</taxon>
    </lineage>
</organism>
<keyword evidence="3 5" id="KW-0560">Oxidoreductase</keyword>
<keyword evidence="10" id="KW-1185">Reference proteome</keyword>
<evidence type="ECO:0000313" key="10">
    <source>
        <dbReference type="Proteomes" id="UP000290037"/>
    </source>
</evidence>
<dbReference type="PROSITE" id="PS00763">
    <property type="entry name" value="GLUTATHIONE_PEROXID_2"/>
    <property type="match status" value="1"/>
</dbReference>
<evidence type="ECO:0000313" key="8">
    <source>
        <dbReference type="EMBL" id="SHH39065.1"/>
    </source>
</evidence>
<dbReference type="InterPro" id="IPR029759">
    <property type="entry name" value="GPX_AS"/>
</dbReference>